<name>A0A1V9FW14_9BACT</name>
<proteinExistence type="inferred from homology"/>
<dbReference type="EMBL" id="LVYD01000050">
    <property type="protein sequence ID" value="OQP62488.1"/>
    <property type="molecule type" value="Genomic_DNA"/>
</dbReference>
<dbReference type="STRING" id="1703345.A3860_27740"/>
<dbReference type="InterPro" id="IPR024930">
    <property type="entry name" value="Skp_dom_sf"/>
</dbReference>
<feature type="chain" id="PRO_5013229610" description="Outer membrane chaperone Skp" evidence="3">
    <location>
        <begin position="26"/>
        <end position="192"/>
    </location>
</feature>
<dbReference type="GO" id="GO:0005829">
    <property type="term" value="C:cytosol"/>
    <property type="evidence" value="ECO:0007669"/>
    <property type="project" value="TreeGrafter"/>
</dbReference>
<sequence>MKRQFVAVILIFTIGLLANAFQANAQNKIGYISLQDLIAAMPEYKKAAADMEEYKKALVQQGNDYQQDFMVKQKVATSKDTLTWTSAQKEVKRKELNDLYLKWTNFVNQEAQQMMNQHEQELLAPIQEKAVTTSQAVAKENGYAYILPKEQLIAFPAADDILPLVFKKLNITPAAKEAAPAPATAPKEGGKQ</sequence>
<keyword evidence="2 3" id="KW-0732">Signal</keyword>
<dbReference type="Pfam" id="PF03938">
    <property type="entry name" value="OmpH"/>
    <property type="match status" value="1"/>
</dbReference>
<evidence type="ECO:0000313" key="4">
    <source>
        <dbReference type="EMBL" id="OQP62488.1"/>
    </source>
</evidence>
<evidence type="ECO:0000313" key="5">
    <source>
        <dbReference type="Proteomes" id="UP000192796"/>
    </source>
</evidence>
<evidence type="ECO:0008006" key="6">
    <source>
        <dbReference type="Google" id="ProtNLM"/>
    </source>
</evidence>
<dbReference type="SUPFAM" id="SSF111384">
    <property type="entry name" value="OmpH-like"/>
    <property type="match status" value="1"/>
</dbReference>
<dbReference type="GO" id="GO:0050821">
    <property type="term" value="P:protein stabilization"/>
    <property type="evidence" value="ECO:0007669"/>
    <property type="project" value="TreeGrafter"/>
</dbReference>
<comment type="similarity">
    <text evidence="1">Belongs to the Skp family.</text>
</comment>
<organism evidence="4 5">
    <name type="scientific">Niastella vici</name>
    <dbReference type="NCBI Taxonomy" id="1703345"/>
    <lineage>
        <taxon>Bacteria</taxon>
        <taxon>Pseudomonadati</taxon>
        <taxon>Bacteroidota</taxon>
        <taxon>Chitinophagia</taxon>
        <taxon>Chitinophagales</taxon>
        <taxon>Chitinophagaceae</taxon>
        <taxon>Niastella</taxon>
    </lineage>
</organism>
<dbReference type="PANTHER" id="PTHR35089">
    <property type="entry name" value="CHAPERONE PROTEIN SKP"/>
    <property type="match status" value="1"/>
</dbReference>
<dbReference type="PANTHER" id="PTHR35089:SF1">
    <property type="entry name" value="CHAPERONE PROTEIN SKP"/>
    <property type="match status" value="1"/>
</dbReference>
<dbReference type="AlphaFoldDB" id="A0A1V9FW14"/>
<dbReference type="Gene3D" id="3.30.910.20">
    <property type="entry name" value="Skp domain"/>
    <property type="match status" value="1"/>
</dbReference>
<evidence type="ECO:0000256" key="2">
    <source>
        <dbReference type="ARBA" id="ARBA00022729"/>
    </source>
</evidence>
<accession>A0A1V9FW14</accession>
<evidence type="ECO:0000256" key="3">
    <source>
        <dbReference type="SAM" id="SignalP"/>
    </source>
</evidence>
<protein>
    <recommendedName>
        <fullName evidence="6">Outer membrane chaperone Skp</fullName>
    </recommendedName>
</protein>
<gene>
    <name evidence="4" type="ORF">A3860_27740</name>
</gene>
<dbReference type="RefSeq" id="WP_081148868.1">
    <property type="nucleotide sequence ID" value="NZ_LVYD01000050.1"/>
</dbReference>
<dbReference type="InterPro" id="IPR005632">
    <property type="entry name" value="Chaperone_Skp"/>
</dbReference>
<comment type="caution">
    <text evidence="4">The sequence shown here is derived from an EMBL/GenBank/DDBJ whole genome shotgun (WGS) entry which is preliminary data.</text>
</comment>
<keyword evidence="5" id="KW-1185">Reference proteome</keyword>
<dbReference type="Proteomes" id="UP000192796">
    <property type="component" value="Unassembled WGS sequence"/>
</dbReference>
<dbReference type="SMART" id="SM00935">
    <property type="entry name" value="OmpH"/>
    <property type="match status" value="1"/>
</dbReference>
<dbReference type="OrthoDB" id="1524711at2"/>
<reference evidence="4 5" key="1">
    <citation type="submission" date="2016-03" db="EMBL/GenBank/DDBJ databases">
        <title>Niastella vici sp. nov., isolated from farmland soil.</title>
        <authorList>
            <person name="Chen L."/>
            <person name="Wang D."/>
            <person name="Yang S."/>
            <person name="Wang G."/>
        </authorList>
    </citation>
    <scope>NUCLEOTIDE SEQUENCE [LARGE SCALE GENOMIC DNA]</scope>
    <source>
        <strain evidence="4 5">DJ57</strain>
    </source>
</reference>
<dbReference type="GO" id="GO:0051082">
    <property type="term" value="F:unfolded protein binding"/>
    <property type="evidence" value="ECO:0007669"/>
    <property type="project" value="InterPro"/>
</dbReference>
<feature type="signal peptide" evidence="3">
    <location>
        <begin position="1"/>
        <end position="25"/>
    </location>
</feature>
<evidence type="ECO:0000256" key="1">
    <source>
        <dbReference type="ARBA" id="ARBA00009091"/>
    </source>
</evidence>